<comment type="caution">
    <text evidence="2">The sequence shown here is derived from an EMBL/GenBank/DDBJ whole genome shotgun (WGS) entry which is preliminary data.</text>
</comment>
<keyword evidence="1" id="KW-0472">Membrane</keyword>
<gene>
    <name evidence="2" type="ORF">GCM10010832_25560</name>
</gene>
<sequence length="67" mass="7699">MSKSYEIIDPSLYNMVNETSNKASLINENNDLRNLNTIILLSAIVIVGFGVLYYYNRDTEDSHLQEK</sequence>
<feature type="transmembrane region" description="Helical" evidence="1">
    <location>
        <begin position="35"/>
        <end position="55"/>
    </location>
</feature>
<reference evidence="3" key="1">
    <citation type="journal article" date="2019" name="Int. J. Syst. Evol. Microbiol.">
        <title>The Global Catalogue of Microorganisms (GCM) 10K type strain sequencing project: providing services to taxonomists for standard genome sequencing and annotation.</title>
        <authorList>
            <consortium name="The Broad Institute Genomics Platform"/>
            <consortium name="The Broad Institute Genome Sequencing Center for Infectious Disease"/>
            <person name="Wu L."/>
            <person name="Ma J."/>
        </authorList>
    </citation>
    <scope>NUCLEOTIDE SEQUENCE [LARGE SCALE GENOMIC DNA]</scope>
    <source>
        <strain evidence="3">CGMCC 1.12931</strain>
    </source>
</reference>
<keyword evidence="1" id="KW-0812">Transmembrane</keyword>
<keyword evidence="3" id="KW-1185">Reference proteome</keyword>
<accession>A0ABQ1SKY5</accession>
<evidence type="ECO:0000313" key="3">
    <source>
        <dbReference type="Proteomes" id="UP000599179"/>
    </source>
</evidence>
<organism evidence="2 3">
    <name type="scientific">Psychroflexus planctonicus</name>
    <dbReference type="NCBI Taxonomy" id="1526575"/>
    <lineage>
        <taxon>Bacteria</taxon>
        <taxon>Pseudomonadati</taxon>
        <taxon>Bacteroidota</taxon>
        <taxon>Flavobacteriia</taxon>
        <taxon>Flavobacteriales</taxon>
        <taxon>Flavobacteriaceae</taxon>
        <taxon>Psychroflexus</taxon>
    </lineage>
</organism>
<dbReference type="Proteomes" id="UP000599179">
    <property type="component" value="Unassembled WGS sequence"/>
</dbReference>
<evidence type="ECO:0000256" key="1">
    <source>
        <dbReference type="SAM" id="Phobius"/>
    </source>
</evidence>
<proteinExistence type="predicted"/>
<keyword evidence="1" id="KW-1133">Transmembrane helix</keyword>
<name>A0ABQ1SKY5_9FLAO</name>
<evidence type="ECO:0000313" key="2">
    <source>
        <dbReference type="EMBL" id="GGE44436.1"/>
    </source>
</evidence>
<dbReference type="EMBL" id="BMGM01000013">
    <property type="protein sequence ID" value="GGE44436.1"/>
    <property type="molecule type" value="Genomic_DNA"/>
</dbReference>
<protein>
    <submittedName>
        <fullName evidence="2">Uncharacterized protein</fullName>
    </submittedName>
</protein>